<dbReference type="InterPro" id="IPR000597">
    <property type="entry name" value="Ribosomal_uL3"/>
</dbReference>
<reference evidence="1 2" key="2">
    <citation type="submission" date="2017-04" db="EMBL/GenBank/DDBJ databases">
        <title>CpG methylation of centromeres and impact of large insertions on vertebrate speciation.</title>
        <authorList>
            <person name="Ichikawa K."/>
            <person name="Yoshimura J."/>
            <person name="Morishita S."/>
        </authorList>
    </citation>
    <scope>NUCLEOTIDE SEQUENCE</scope>
    <source>
        <strain evidence="1 2">HSOK</strain>
    </source>
</reference>
<dbReference type="GO" id="GO:0005840">
    <property type="term" value="C:ribosome"/>
    <property type="evidence" value="ECO:0007669"/>
    <property type="project" value="InterPro"/>
</dbReference>
<organism evidence="1 2">
    <name type="scientific">Oryzias latipes</name>
    <name type="common">Japanese rice fish</name>
    <name type="synonym">Japanese killifish</name>
    <dbReference type="NCBI Taxonomy" id="8090"/>
    <lineage>
        <taxon>Eukaryota</taxon>
        <taxon>Metazoa</taxon>
        <taxon>Chordata</taxon>
        <taxon>Craniata</taxon>
        <taxon>Vertebrata</taxon>
        <taxon>Euteleostomi</taxon>
        <taxon>Actinopterygii</taxon>
        <taxon>Neopterygii</taxon>
        <taxon>Teleostei</taxon>
        <taxon>Neoteleostei</taxon>
        <taxon>Acanthomorphata</taxon>
        <taxon>Ovalentaria</taxon>
        <taxon>Atherinomorphae</taxon>
        <taxon>Beloniformes</taxon>
        <taxon>Adrianichthyidae</taxon>
        <taxon>Oryziinae</taxon>
        <taxon>Oryzias</taxon>
    </lineage>
</organism>
<reference evidence="1" key="4">
    <citation type="submission" date="2025-09" db="UniProtKB">
        <authorList>
            <consortium name="Ensembl"/>
        </authorList>
    </citation>
    <scope>IDENTIFICATION</scope>
    <source>
        <strain evidence="1">HSOK</strain>
    </source>
</reference>
<dbReference type="PANTHER" id="PTHR11363">
    <property type="entry name" value="60S RIBOSOMAL PROTEIN L3-RELATED"/>
    <property type="match status" value="1"/>
</dbReference>
<proteinExistence type="predicted"/>
<dbReference type="PANTHER" id="PTHR11363:SF7">
    <property type="entry name" value="RIBOSOMAL PROTEIN UL3-LIKE"/>
    <property type="match status" value="1"/>
</dbReference>
<dbReference type="InterPro" id="IPR045077">
    <property type="entry name" value="L3_arc_euk"/>
</dbReference>
<dbReference type="Gene3D" id="2.40.30.10">
    <property type="entry name" value="Translation factors"/>
    <property type="match status" value="1"/>
</dbReference>
<protein>
    <submittedName>
        <fullName evidence="1">Uncharacterized protein</fullName>
    </submittedName>
</protein>
<name>A0A3P9J0Y1_ORYLA</name>
<dbReference type="Ensembl" id="ENSORLT00015004525.1">
    <property type="protein sequence ID" value="ENSORLP00015025778.1"/>
    <property type="gene ID" value="ENSORLG00015007087.1"/>
</dbReference>
<dbReference type="GO" id="GO:0006412">
    <property type="term" value="P:translation"/>
    <property type="evidence" value="ECO:0007669"/>
    <property type="project" value="InterPro"/>
</dbReference>
<sequence length="168" mass="19660">HTLTLTKIPEKSKREEVEAVTIIETPPVIVVGVVGYIKTFRGLRDESRRRERKRLSLKTVRRGQDETGKKQLDKEFGAMTKYCSVTAFIGHSHIWAQISATTLIRRRGPKERVLTIRKVYRRVQTRRSRKAREAIEHKFIDTTSKFGHWCFLTVQEKRAFKGEEKSHI</sequence>
<dbReference type="Proteomes" id="UP000265200">
    <property type="component" value="Chromosome 8"/>
</dbReference>
<accession>A0A3P9J0Y1</accession>
<evidence type="ECO:0000313" key="2">
    <source>
        <dbReference type="Proteomes" id="UP000265200"/>
    </source>
</evidence>
<dbReference type="Pfam" id="PF00297">
    <property type="entry name" value="Ribosomal_L3"/>
    <property type="match status" value="1"/>
</dbReference>
<dbReference type="AlphaFoldDB" id="A0A3P9J0Y1"/>
<reference key="1">
    <citation type="journal article" date="2007" name="Nature">
        <title>The medaka draft genome and insights into vertebrate genome evolution.</title>
        <authorList>
            <person name="Kasahara M."/>
            <person name="Naruse K."/>
            <person name="Sasaki S."/>
            <person name="Nakatani Y."/>
            <person name="Qu W."/>
            <person name="Ahsan B."/>
            <person name="Yamada T."/>
            <person name="Nagayasu Y."/>
            <person name="Doi K."/>
            <person name="Kasai Y."/>
            <person name="Jindo T."/>
            <person name="Kobayashi D."/>
            <person name="Shimada A."/>
            <person name="Toyoda A."/>
            <person name="Kuroki Y."/>
            <person name="Fujiyama A."/>
            <person name="Sasaki T."/>
            <person name="Shimizu A."/>
            <person name="Asakawa S."/>
            <person name="Shimizu N."/>
            <person name="Hashimoto S."/>
            <person name="Yang J."/>
            <person name="Lee Y."/>
            <person name="Matsushima K."/>
            <person name="Sugano S."/>
            <person name="Sakaizumi M."/>
            <person name="Narita T."/>
            <person name="Ohishi K."/>
            <person name="Haga S."/>
            <person name="Ohta F."/>
            <person name="Nomoto H."/>
            <person name="Nogata K."/>
            <person name="Morishita T."/>
            <person name="Endo T."/>
            <person name="Shin-I T."/>
            <person name="Takeda H."/>
            <person name="Morishita S."/>
            <person name="Kohara Y."/>
        </authorList>
    </citation>
    <scope>NUCLEOTIDE SEQUENCE [LARGE SCALE GENOMIC DNA]</scope>
    <source>
        <strain>Hd-rR</strain>
    </source>
</reference>
<dbReference type="GO" id="GO:0003735">
    <property type="term" value="F:structural constituent of ribosome"/>
    <property type="evidence" value="ECO:0007669"/>
    <property type="project" value="InterPro"/>
</dbReference>
<reference evidence="1" key="3">
    <citation type="submission" date="2025-08" db="UniProtKB">
        <authorList>
            <consortium name="Ensembl"/>
        </authorList>
    </citation>
    <scope>IDENTIFICATION</scope>
    <source>
        <strain evidence="1">HSOK</strain>
    </source>
</reference>
<evidence type="ECO:0000313" key="1">
    <source>
        <dbReference type="Ensembl" id="ENSORLP00015025778.1"/>
    </source>
</evidence>